<dbReference type="PANTHER" id="PTHR43788:SF8">
    <property type="entry name" value="DNA-BINDING PROTEIN SMUBP-2"/>
    <property type="match status" value="1"/>
</dbReference>
<feature type="domain" description="DNA2/NAM7 helicase helicase" evidence="6">
    <location>
        <begin position="379"/>
        <end position="447"/>
    </location>
</feature>
<dbReference type="Pfam" id="PF13087">
    <property type="entry name" value="AAA_12"/>
    <property type="match status" value="1"/>
</dbReference>
<evidence type="ECO:0000259" key="6">
    <source>
        <dbReference type="Pfam" id="PF13086"/>
    </source>
</evidence>
<dbReference type="AlphaFoldDB" id="A0AAD7MA05"/>
<dbReference type="SUPFAM" id="SSF52540">
    <property type="entry name" value="P-loop containing nucleoside triphosphate hydrolases"/>
    <property type="match status" value="1"/>
</dbReference>
<dbReference type="CDD" id="cd18808">
    <property type="entry name" value="SF1_C_Upf1"/>
    <property type="match status" value="1"/>
</dbReference>
<dbReference type="Proteomes" id="UP001221757">
    <property type="component" value="Unassembled WGS sequence"/>
</dbReference>
<keyword evidence="4" id="KW-0347">Helicase</keyword>
<evidence type="ECO:0000259" key="7">
    <source>
        <dbReference type="Pfam" id="PF13087"/>
    </source>
</evidence>
<organism evidence="8 9">
    <name type="scientific">Mycena rosella</name>
    <name type="common">Pink bonnet</name>
    <name type="synonym">Agaricus rosellus</name>
    <dbReference type="NCBI Taxonomy" id="1033263"/>
    <lineage>
        <taxon>Eukaryota</taxon>
        <taxon>Fungi</taxon>
        <taxon>Dikarya</taxon>
        <taxon>Basidiomycota</taxon>
        <taxon>Agaricomycotina</taxon>
        <taxon>Agaricomycetes</taxon>
        <taxon>Agaricomycetidae</taxon>
        <taxon>Agaricales</taxon>
        <taxon>Marasmiineae</taxon>
        <taxon>Mycenaceae</taxon>
        <taxon>Mycena</taxon>
    </lineage>
</organism>
<dbReference type="InterPro" id="IPR047187">
    <property type="entry name" value="SF1_C_Upf1"/>
</dbReference>
<accession>A0AAD7MA05</accession>
<comment type="similarity">
    <text evidence="1">Belongs to the DNA2/NAM7 helicase family.</text>
</comment>
<keyword evidence="9" id="KW-1185">Reference proteome</keyword>
<dbReference type="GO" id="GO:0005524">
    <property type="term" value="F:ATP binding"/>
    <property type="evidence" value="ECO:0007669"/>
    <property type="project" value="UniProtKB-KW"/>
</dbReference>
<dbReference type="Pfam" id="PF13086">
    <property type="entry name" value="AAA_11"/>
    <property type="match status" value="2"/>
</dbReference>
<dbReference type="InterPro" id="IPR027417">
    <property type="entry name" value="P-loop_NTPase"/>
</dbReference>
<feature type="domain" description="DNA2/NAM7 helicase helicase" evidence="6">
    <location>
        <begin position="492"/>
        <end position="560"/>
    </location>
</feature>
<name>A0AAD7MA05_MYCRO</name>
<protein>
    <submittedName>
        <fullName evidence="8">P-loop containing nucleoside triphosphate hydrolase protein</fullName>
    </submittedName>
</protein>
<evidence type="ECO:0000256" key="5">
    <source>
        <dbReference type="ARBA" id="ARBA00022840"/>
    </source>
</evidence>
<sequence>MSDPPFTIVQNIFKAPHSPILVTTCPWVGLDRHILQDFIDTAADGVIGVAPAYGPNCVLSVLAFASTSEVLLVRLPKRKGKAKKQKPSTQGSDLLKEFMFCAGSQKFGFHMDVFATSLFIDLGLRLRGGVDLLSVAKDPRHSREAKLKSMGGVAYLHKGSAISLFEGKVRAMEPKDVALQAWVAWRAATLVRMAAPLTKVARIDTSLFTEARLSVLAKIVRDASRLEALKPTLVRNEVADDYSIKKGQLHLTSTRFKTRVQRTRDQVVIPIQHIEVHGESGGQRTAVSGKATYIDGRAAQLTLKAALPPGPIKVFTVGREAPNSAEVQRTKIVLKALQRLSAVEYEPFFRAIWLPQEPPAWPPGLPSNRDISIEFPRPLNDSQKMAVAAILSPKPINLIHGPPGTGKTTVIAAAVMSIRASSARDRTMWLVAQSNVAVKNIAEKLASVDFLDFKLLVSKDFHYDWHEHLYEKINPNLIRSDSLVDDDLVATERQLLDSKVILCTLSMLSSSCVSLVTQLVPLQTVIVDEASQVEVGNYLPMIALYSTSLRKLVFIGDDKQCEHDLSRMPIQLGTFIGRHVYDNKLKTIHSNTAPCCHFIDVKKSKEVSKGCSWINFAEVSAAIAEARKCIARGRSYRIITPYDAQRGKLEAALQSAKLPWEDKVFCVDSFQGNEDDYIIISIVRTEKIGFLAEQRRGMRICTSRAFVEGNAKDSLVGLLAKSLGPGAWAG</sequence>
<evidence type="ECO:0000256" key="4">
    <source>
        <dbReference type="ARBA" id="ARBA00022806"/>
    </source>
</evidence>
<dbReference type="InterPro" id="IPR050534">
    <property type="entry name" value="Coronavir_polyprotein_1ab"/>
</dbReference>
<gene>
    <name evidence="8" type="ORF">B0H17DRAFT_918283</name>
</gene>
<dbReference type="InterPro" id="IPR041679">
    <property type="entry name" value="DNA2/NAM7-like_C"/>
</dbReference>
<evidence type="ECO:0000313" key="9">
    <source>
        <dbReference type="Proteomes" id="UP001221757"/>
    </source>
</evidence>
<dbReference type="GO" id="GO:0043139">
    <property type="term" value="F:5'-3' DNA helicase activity"/>
    <property type="evidence" value="ECO:0007669"/>
    <property type="project" value="TreeGrafter"/>
</dbReference>
<evidence type="ECO:0000256" key="2">
    <source>
        <dbReference type="ARBA" id="ARBA00022741"/>
    </source>
</evidence>
<keyword evidence="5" id="KW-0067">ATP-binding</keyword>
<dbReference type="EMBL" id="JARKIE010000005">
    <property type="protein sequence ID" value="KAJ7707595.1"/>
    <property type="molecule type" value="Genomic_DNA"/>
</dbReference>
<feature type="domain" description="DNA2/NAM7 helicase-like C-terminal" evidence="7">
    <location>
        <begin position="584"/>
        <end position="703"/>
    </location>
</feature>
<dbReference type="GO" id="GO:0016787">
    <property type="term" value="F:hydrolase activity"/>
    <property type="evidence" value="ECO:0007669"/>
    <property type="project" value="UniProtKB-KW"/>
</dbReference>
<dbReference type="PANTHER" id="PTHR43788">
    <property type="entry name" value="DNA2/NAM7 HELICASE FAMILY MEMBER"/>
    <property type="match status" value="1"/>
</dbReference>
<dbReference type="InterPro" id="IPR041677">
    <property type="entry name" value="DNA2/NAM7_AAA_11"/>
</dbReference>
<keyword evidence="3 8" id="KW-0378">Hydrolase</keyword>
<evidence type="ECO:0000256" key="3">
    <source>
        <dbReference type="ARBA" id="ARBA00022801"/>
    </source>
</evidence>
<comment type="caution">
    <text evidence="8">The sequence shown here is derived from an EMBL/GenBank/DDBJ whole genome shotgun (WGS) entry which is preliminary data.</text>
</comment>
<keyword evidence="2" id="KW-0547">Nucleotide-binding</keyword>
<evidence type="ECO:0000313" key="8">
    <source>
        <dbReference type="EMBL" id="KAJ7707595.1"/>
    </source>
</evidence>
<proteinExistence type="inferred from homology"/>
<reference evidence="8" key="1">
    <citation type="submission" date="2023-03" db="EMBL/GenBank/DDBJ databases">
        <title>Massive genome expansion in bonnet fungi (Mycena s.s.) driven by repeated elements and novel gene families across ecological guilds.</title>
        <authorList>
            <consortium name="Lawrence Berkeley National Laboratory"/>
            <person name="Harder C.B."/>
            <person name="Miyauchi S."/>
            <person name="Viragh M."/>
            <person name="Kuo A."/>
            <person name="Thoen E."/>
            <person name="Andreopoulos B."/>
            <person name="Lu D."/>
            <person name="Skrede I."/>
            <person name="Drula E."/>
            <person name="Henrissat B."/>
            <person name="Morin E."/>
            <person name="Kohler A."/>
            <person name="Barry K."/>
            <person name="LaButti K."/>
            <person name="Morin E."/>
            <person name="Salamov A."/>
            <person name="Lipzen A."/>
            <person name="Mereny Z."/>
            <person name="Hegedus B."/>
            <person name="Baldrian P."/>
            <person name="Stursova M."/>
            <person name="Weitz H."/>
            <person name="Taylor A."/>
            <person name="Grigoriev I.V."/>
            <person name="Nagy L.G."/>
            <person name="Martin F."/>
            <person name="Kauserud H."/>
        </authorList>
    </citation>
    <scope>NUCLEOTIDE SEQUENCE</scope>
    <source>
        <strain evidence="8">CBHHK067</strain>
    </source>
</reference>
<evidence type="ECO:0000256" key="1">
    <source>
        <dbReference type="ARBA" id="ARBA00007913"/>
    </source>
</evidence>
<dbReference type="Gene3D" id="3.40.50.300">
    <property type="entry name" value="P-loop containing nucleotide triphosphate hydrolases"/>
    <property type="match status" value="2"/>
</dbReference>